<evidence type="ECO:0000313" key="2">
    <source>
        <dbReference type="EMBL" id="TCJ01464.1"/>
    </source>
</evidence>
<dbReference type="EMBL" id="SJTH01000061">
    <property type="protein sequence ID" value="TCJ01464.1"/>
    <property type="molecule type" value="Genomic_DNA"/>
</dbReference>
<feature type="signal peptide" evidence="1">
    <location>
        <begin position="1"/>
        <end position="21"/>
    </location>
</feature>
<keyword evidence="1" id="KW-0732">Signal</keyword>
<keyword evidence="3" id="KW-1185">Reference proteome</keyword>
<dbReference type="Proteomes" id="UP000293846">
    <property type="component" value="Unassembled WGS sequence"/>
</dbReference>
<name>A0A4R1ANN0_9BACI</name>
<comment type="caution">
    <text evidence="2">The sequence shown here is derived from an EMBL/GenBank/DDBJ whole genome shotgun (WGS) entry which is preliminary data.</text>
</comment>
<evidence type="ECO:0000313" key="3">
    <source>
        <dbReference type="Proteomes" id="UP000293846"/>
    </source>
</evidence>
<gene>
    <name evidence="2" type="ORF">E0Y62_23850</name>
</gene>
<feature type="chain" id="PRO_5020937253" evidence="1">
    <location>
        <begin position="22"/>
        <end position="117"/>
    </location>
</feature>
<dbReference type="AlphaFoldDB" id="A0A4R1ANN0"/>
<protein>
    <submittedName>
        <fullName evidence="2">Uncharacterized protein</fullName>
    </submittedName>
</protein>
<evidence type="ECO:0000256" key="1">
    <source>
        <dbReference type="SAM" id="SignalP"/>
    </source>
</evidence>
<reference evidence="2 3" key="1">
    <citation type="submission" date="2019-03" db="EMBL/GenBank/DDBJ databases">
        <authorList>
            <person name="Jensen L."/>
            <person name="Storgaard J."/>
            <person name="Sulaj E."/>
            <person name="Schramm A."/>
            <person name="Marshall I.P.G."/>
        </authorList>
    </citation>
    <scope>NUCLEOTIDE SEQUENCE [LARGE SCALE GENOMIC DNA]</scope>
    <source>
        <strain evidence="2 3">2017H2G3</strain>
    </source>
</reference>
<proteinExistence type="predicted"/>
<organism evidence="2 3">
    <name type="scientific">Cytobacillus praedii</name>
    <dbReference type="NCBI Taxonomy" id="1742358"/>
    <lineage>
        <taxon>Bacteria</taxon>
        <taxon>Bacillati</taxon>
        <taxon>Bacillota</taxon>
        <taxon>Bacilli</taxon>
        <taxon>Bacillales</taxon>
        <taxon>Bacillaceae</taxon>
        <taxon>Cytobacillus</taxon>
    </lineage>
</organism>
<accession>A0A4R1ANN0</accession>
<dbReference type="RefSeq" id="WP_131238762.1">
    <property type="nucleotide sequence ID" value="NZ_CP183326.1"/>
</dbReference>
<sequence>MKKQMAILLIFLLAISTQAFASSNNYMLTKGEKGEVAEKAIVTDVNEDSMEMDLQQTNDPGEELEPNKMEELSINLDEDNSSAAETLCFVCSKYVYNDNPKFYVCVDGYWSKNCMIK</sequence>
<dbReference type="OrthoDB" id="2913364at2"/>